<comment type="catalytic activity">
    <reaction evidence="4">
        <text>a 1,2-diacyl-sn-glycero-3-phospho-(1D-myo-inositol-4,5-bisphosphate) + H2O = 1D-myo-inositol 1,4,5-trisphosphate + a 1,2-diacyl-sn-glycerol + H(+)</text>
        <dbReference type="Rhea" id="RHEA:33179"/>
        <dbReference type="ChEBI" id="CHEBI:15377"/>
        <dbReference type="ChEBI" id="CHEBI:15378"/>
        <dbReference type="ChEBI" id="CHEBI:17815"/>
        <dbReference type="ChEBI" id="CHEBI:58456"/>
        <dbReference type="ChEBI" id="CHEBI:203600"/>
        <dbReference type="EC" id="3.1.4.11"/>
    </reaction>
</comment>
<evidence type="ECO:0000256" key="3">
    <source>
        <dbReference type="ARBA" id="ARBA00023224"/>
    </source>
</evidence>
<dbReference type="InterPro" id="IPR011992">
    <property type="entry name" value="EF-hand-dom_pair"/>
</dbReference>
<dbReference type="EC" id="3.1.4.11" evidence="4"/>
<keyword evidence="4" id="KW-0442">Lipid degradation</keyword>
<dbReference type="InterPro" id="IPR000008">
    <property type="entry name" value="C2_dom"/>
</dbReference>
<keyword evidence="3" id="KW-0807">Transducer</keyword>
<feature type="region of interest" description="Disordered" evidence="5">
    <location>
        <begin position="1"/>
        <end position="107"/>
    </location>
</feature>
<feature type="domain" description="PH" evidence="6">
    <location>
        <begin position="125"/>
        <end position="236"/>
    </location>
</feature>
<evidence type="ECO:0000256" key="1">
    <source>
        <dbReference type="ARBA" id="ARBA00004496"/>
    </source>
</evidence>
<dbReference type="SUPFAM" id="SSF47473">
    <property type="entry name" value="EF-hand"/>
    <property type="match status" value="1"/>
</dbReference>
<dbReference type="FunFam" id="2.30.29.30:FF:000025">
    <property type="entry name" value="Phosphoinositide phospholipase C"/>
    <property type="match status" value="1"/>
</dbReference>
<dbReference type="SMART" id="SM00233">
    <property type="entry name" value="PH"/>
    <property type="match status" value="1"/>
</dbReference>
<dbReference type="PANTHER" id="PTHR10336">
    <property type="entry name" value="PHOSPHOINOSITIDE-SPECIFIC PHOSPHOLIPASE C FAMILY PROTEIN"/>
    <property type="match status" value="1"/>
</dbReference>
<dbReference type="InterPro" id="IPR011993">
    <property type="entry name" value="PH-like_dom_sf"/>
</dbReference>
<dbReference type="GO" id="GO:0051209">
    <property type="term" value="P:release of sequestered calcium ion into cytosol"/>
    <property type="evidence" value="ECO:0007669"/>
    <property type="project" value="TreeGrafter"/>
</dbReference>
<evidence type="ECO:0000256" key="5">
    <source>
        <dbReference type="SAM" id="MobiDB-lite"/>
    </source>
</evidence>
<keyword evidence="4" id="KW-0378">Hydrolase</keyword>
<dbReference type="PROSITE" id="PS50008">
    <property type="entry name" value="PIPLC_Y_DOMAIN"/>
    <property type="match status" value="1"/>
</dbReference>
<dbReference type="InterPro" id="IPR001849">
    <property type="entry name" value="PH_domain"/>
</dbReference>
<evidence type="ECO:0000256" key="2">
    <source>
        <dbReference type="ARBA" id="ARBA00022490"/>
    </source>
</evidence>
<feature type="region of interest" description="Disordered" evidence="5">
    <location>
        <begin position="570"/>
        <end position="593"/>
    </location>
</feature>
<dbReference type="InterPro" id="IPR015359">
    <property type="entry name" value="PLC_EF-hand-like"/>
</dbReference>
<dbReference type="Gene3D" id="1.10.238.10">
    <property type="entry name" value="EF-hand"/>
    <property type="match status" value="1"/>
</dbReference>
<dbReference type="PROSITE" id="PS50003">
    <property type="entry name" value="PH_DOMAIN"/>
    <property type="match status" value="1"/>
</dbReference>
<dbReference type="SMART" id="SM00149">
    <property type="entry name" value="PLCYc"/>
    <property type="match status" value="1"/>
</dbReference>
<dbReference type="Pfam" id="PF00388">
    <property type="entry name" value="PI-PLC-X"/>
    <property type="match status" value="1"/>
</dbReference>
<feature type="compositionally biased region" description="Low complexity" evidence="5">
    <location>
        <begin position="82"/>
        <end position="96"/>
    </location>
</feature>
<dbReference type="OMA" id="NCYDSEG"/>
<dbReference type="GO" id="GO:0005737">
    <property type="term" value="C:cytoplasm"/>
    <property type="evidence" value="ECO:0007669"/>
    <property type="project" value="UniProtKB-SubCell"/>
</dbReference>
<protein>
    <recommendedName>
        <fullName evidence="4">Phosphoinositide phospholipase C</fullName>
        <ecNumber evidence="4">3.1.4.11</ecNumber>
    </recommendedName>
</protein>
<evidence type="ECO:0000313" key="9">
    <source>
        <dbReference type="Proteomes" id="UP000887565"/>
    </source>
</evidence>
<accession>A0A915KXF7</accession>
<dbReference type="AlphaFoldDB" id="A0A915KXF7"/>
<dbReference type="Pfam" id="PF00168">
    <property type="entry name" value="C2"/>
    <property type="match status" value="1"/>
</dbReference>
<dbReference type="SUPFAM" id="SSF51695">
    <property type="entry name" value="PLC-like phosphodiesterases"/>
    <property type="match status" value="1"/>
</dbReference>
<dbReference type="SUPFAM" id="SSF50729">
    <property type="entry name" value="PH domain-like"/>
    <property type="match status" value="1"/>
</dbReference>
<dbReference type="Gene3D" id="2.30.29.30">
    <property type="entry name" value="Pleckstrin-homology domain (PH domain)/Phosphotyrosine-binding domain (PTB)"/>
    <property type="match status" value="1"/>
</dbReference>
<dbReference type="PROSITE" id="PS50004">
    <property type="entry name" value="C2"/>
    <property type="match status" value="1"/>
</dbReference>
<feature type="domain" description="C2" evidence="7">
    <location>
        <begin position="727"/>
        <end position="847"/>
    </location>
</feature>
<dbReference type="PROSITE" id="PS50007">
    <property type="entry name" value="PIPLC_X_DOMAIN"/>
    <property type="match status" value="1"/>
</dbReference>
<feature type="compositionally biased region" description="Polar residues" evidence="5">
    <location>
        <begin position="62"/>
        <end position="79"/>
    </location>
</feature>
<keyword evidence="2" id="KW-0963">Cytoplasm</keyword>
<dbReference type="Proteomes" id="UP000887565">
    <property type="component" value="Unplaced"/>
</dbReference>
<comment type="subcellular location">
    <subcellularLocation>
        <location evidence="1">Cytoplasm</location>
    </subcellularLocation>
</comment>
<dbReference type="GO" id="GO:0007214">
    <property type="term" value="P:gamma-aminobutyric acid signaling pathway"/>
    <property type="evidence" value="ECO:0007669"/>
    <property type="project" value="TreeGrafter"/>
</dbReference>
<dbReference type="Pfam" id="PF09279">
    <property type="entry name" value="EF-hand_like"/>
    <property type="match status" value="1"/>
</dbReference>
<dbReference type="InterPro" id="IPR001192">
    <property type="entry name" value="PI-PLC_fam"/>
</dbReference>
<dbReference type="GO" id="GO:0016042">
    <property type="term" value="P:lipid catabolic process"/>
    <property type="evidence" value="ECO:0007669"/>
    <property type="project" value="UniProtKB-KW"/>
</dbReference>
<dbReference type="SMART" id="SM00239">
    <property type="entry name" value="C2"/>
    <property type="match status" value="1"/>
</dbReference>
<dbReference type="Pfam" id="PF16457">
    <property type="entry name" value="PH_12"/>
    <property type="match status" value="1"/>
</dbReference>
<dbReference type="InterPro" id="IPR035892">
    <property type="entry name" value="C2_domain_sf"/>
</dbReference>
<dbReference type="GO" id="GO:0048015">
    <property type="term" value="P:phosphatidylinositol-mediated signaling"/>
    <property type="evidence" value="ECO:0007669"/>
    <property type="project" value="TreeGrafter"/>
</dbReference>
<organism evidence="9 10">
    <name type="scientific">Romanomermis culicivorax</name>
    <name type="common">Nematode worm</name>
    <dbReference type="NCBI Taxonomy" id="13658"/>
    <lineage>
        <taxon>Eukaryota</taxon>
        <taxon>Metazoa</taxon>
        <taxon>Ecdysozoa</taxon>
        <taxon>Nematoda</taxon>
        <taxon>Enoplea</taxon>
        <taxon>Dorylaimia</taxon>
        <taxon>Mermithida</taxon>
        <taxon>Mermithoidea</taxon>
        <taxon>Mermithidae</taxon>
        <taxon>Romanomermis</taxon>
    </lineage>
</organism>
<feature type="compositionally biased region" description="Polar residues" evidence="5">
    <location>
        <begin position="1"/>
        <end position="10"/>
    </location>
</feature>
<dbReference type="CDD" id="cd00275">
    <property type="entry name" value="C2_PLC_like"/>
    <property type="match status" value="1"/>
</dbReference>
<keyword evidence="9" id="KW-1185">Reference proteome</keyword>
<dbReference type="PANTHER" id="PTHR10336:SF196">
    <property type="entry name" value="PHOSPHOINOSITIDE PHOSPHOLIPASE C"/>
    <property type="match status" value="1"/>
</dbReference>
<sequence length="847" mass="96515">MLQEEAQYSNMLEEDQTLEPNFSKKVVNGDIDVAKDPAFDDEPVDVCQKPCSSTSREDSLSFAEQGQRMRNYSDSNSLTPILKSSLSKGSGSLQKSPRASARKKVVSFSSEPTEKKICSANDCLSFMQIGSNLIKVKSATRRYQRYFSLESDFSCLRWSPTMKKVDKARISVDSIKEIRIGRNTENLRNSDSCFEDYTEDCAFSIIWGDDYQHLDLIANTPDEANIWITGLVALTSGIGNEQPTTSSEMTTTTVRDKMLEKFFDDHLQELQQCGDEDEKMIELLLKLNPRLPRSKILHKQKEFEYYYRLDGALKSSLRKREFCEVYRYVSTRPEIYFLLVRYANKDYLTADDLQIFLETEQGIAGATLELCHSLIKIHEPFEYAAMAGKMTVDGFTNYLLSPECHLFDQPVHGKVCQDMTQPFTNYFISCSNNTYLAEDQLKGPSSVQAFINALKLGCRFIELDVWESEEGTSDEPVVCHGHTMTTKLSIRKALSAIKQYAFYTSQYPLVVQIENHLNIEYQKKFAFLLQSVFGDLLYVSKNDTNFSEENQRLPAPESFKNKILLKGKRLDEEDSTQGQVSDEDESAENNRSARAMKKSQSFVKRRTLCKELSDLICPFLQSFNVSDFPTILDRQKWYQLGSLNESFALKLSAHYSQDFVVYTQKFLTRVYPNSVRIDSSNMNPQEFWNCGCQLVALNFQTPGLMMDLARGKFSANGRSGYVLKPLTMRDVQANFSPRGSLNSCNSQTLHIKIISAQQLRRPRGSTAKGDSLDPFVIVEVFGLPCDCAEERTKTVQNNSFNPVFDESFQFDVSLAELALVRFLVLDDDYIADDFIGQYTIPFECLQS</sequence>
<evidence type="ECO:0000313" key="10">
    <source>
        <dbReference type="WBParaSite" id="nRc.2.0.1.t43486-RA"/>
    </source>
</evidence>
<dbReference type="InterPro" id="IPR000909">
    <property type="entry name" value="PLipase_C_PInositol-sp_X_dom"/>
</dbReference>
<dbReference type="SUPFAM" id="SSF49562">
    <property type="entry name" value="C2 domain (Calcium/lipid-binding domain, CaLB)"/>
    <property type="match status" value="1"/>
</dbReference>
<feature type="domain" description="PI-PLC Y-box" evidence="8">
    <location>
        <begin position="619"/>
        <end position="729"/>
    </location>
</feature>
<dbReference type="GO" id="GO:0004435">
    <property type="term" value="F:phosphatidylinositol-4,5-bisphosphate phospholipase C activity"/>
    <property type="evidence" value="ECO:0007669"/>
    <property type="project" value="UniProtKB-EC"/>
</dbReference>
<dbReference type="InterPro" id="IPR017946">
    <property type="entry name" value="PLC-like_Pdiesterase_TIM-brl"/>
</dbReference>
<dbReference type="WBParaSite" id="nRc.2.0.1.t43486-RA">
    <property type="protein sequence ID" value="nRc.2.0.1.t43486-RA"/>
    <property type="gene ID" value="nRc.2.0.1.g43486"/>
</dbReference>
<dbReference type="CDD" id="cd13364">
    <property type="entry name" value="PH_PLC_eta"/>
    <property type="match status" value="1"/>
</dbReference>
<evidence type="ECO:0000259" key="7">
    <source>
        <dbReference type="PROSITE" id="PS50004"/>
    </source>
</evidence>
<dbReference type="PRINTS" id="PR00390">
    <property type="entry name" value="PHPHLIPASEC"/>
</dbReference>
<dbReference type="Gene3D" id="2.60.40.150">
    <property type="entry name" value="C2 domain"/>
    <property type="match status" value="1"/>
</dbReference>
<reference evidence="10" key="1">
    <citation type="submission" date="2022-11" db="UniProtKB">
        <authorList>
            <consortium name="WormBaseParasite"/>
        </authorList>
    </citation>
    <scope>IDENTIFICATION</scope>
</reference>
<name>A0A915KXF7_ROMCU</name>
<dbReference type="GO" id="GO:0046488">
    <property type="term" value="P:phosphatidylinositol metabolic process"/>
    <property type="evidence" value="ECO:0007669"/>
    <property type="project" value="TreeGrafter"/>
</dbReference>
<evidence type="ECO:0000259" key="6">
    <source>
        <dbReference type="PROSITE" id="PS50003"/>
    </source>
</evidence>
<keyword evidence="4" id="KW-0443">Lipid metabolism</keyword>
<dbReference type="SMART" id="SM00148">
    <property type="entry name" value="PLCXc"/>
    <property type="match status" value="1"/>
</dbReference>
<evidence type="ECO:0000259" key="8">
    <source>
        <dbReference type="PROSITE" id="PS50008"/>
    </source>
</evidence>
<dbReference type="FunFam" id="1.10.238.10:FF:000005">
    <property type="entry name" value="Phosphoinositide phospholipase C"/>
    <property type="match status" value="1"/>
</dbReference>
<proteinExistence type="predicted"/>
<dbReference type="InterPro" id="IPR001711">
    <property type="entry name" value="PLipase_C_Pinositol-sp_Y"/>
</dbReference>
<dbReference type="Gene3D" id="3.20.20.190">
    <property type="entry name" value="Phosphatidylinositol (PI) phosphodiesterase"/>
    <property type="match status" value="1"/>
</dbReference>
<dbReference type="Pfam" id="PF00387">
    <property type="entry name" value="PI-PLC-Y"/>
    <property type="match status" value="1"/>
</dbReference>
<dbReference type="GO" id="GO:0032228">
    <property type="term" value="P:regulation of synaptic transmission, GABAergic"/>
    <property type="evidence" value="ECO:0007669"/>
    <property type="project" value="TreeGrafter"/>
</dbReference>
<evidence type="ECO:0000256" key="4">
    <source>
        <dbReference type="RuleBase" id="RU361133"/>
    </source>
</evidence>